<feature type="region of interest" description="Disordered" evidence="6">
    <location>
        <begin position="136"/>
        <end position="161"/>
    </location>
</feature>
<dbReference type="InterPro" id="IPR001138">
    <property type="entry name" value="Zn2Cys6_DnaBD"/>
</dbReference>
<evidence type="ECO:0000256" key="4">
    <source>
        <dbReference type="ARBA" id="ARBA00023163"/>
    </source>
</evidence>
<dbReference type="OrthoDB" id="3971593at2759"/>
<dbReference type="EMBL" id="JAACFV010000036">
    <property type="protein sequence ID" value="KAF7509904.1"/>
    <property type="molecule type" value="Genomic_DNA"/>
</dbReference>
<dbReference type="Gene3D" id="4.10.240.10">
    <property type="entry name" value="Zn(2)-C6 fungal-type DNA-binding domain"/>
    <property type="match status" value="1"/>
</dbReference>
<feature type="region of interest" description="Disordered" evidence="6">
    <location>
        <begin position="1"/>
        <end position="35"/>
    </location>
</feature>
<dbReference type="PANTHER" id="PTHR47424:SF5">
    <property type="entry name" value="ZN(II)2CYS6 TRANSCRIPTION FACTOR (EUROFUNG)"/>
    <property type="match status" value="1"/>
</dbReference>
<keyword evidence="5" id="KW-0539">Nucleus</keyword>
<dbReference type="GO" id="GO:0008270">
    <property type="term" value="F:zinc ion binding"/>
    <property type="evidence" value="ECO:0007669"/>
    <property type="project" value="InterPro"/>
</dbReference>
<dbReference type="Pfam" id="PF04082">
    <property type="entry name" value="Fungal_trans"/>
    <property type="match status" value="1"/>
</dbReference>
<dbReference type="CDD" id="cd00067">
    <property type="entry name" value="GAL4"/>
    <property type="match status" value="1"/>
</dbReference>
<keyword evidence="4" id="KW-0804">Transcription</keyword>
<dbReference type="GO" id="GO:0006351">
    <property type="term" value="P:DNA-templated transcription"/>
    <property type="evidence" value="ECO:0007669"/>
    <property type="project" value="InterPro"/>
</dbReference>
<evidence type="ECO:0000256" key="6">
    <source>
        <dbReference type="SAM" id="MobiDB-lite"/>
    </source>
</evidence>
<name>A0A8H7E481_9EURO</name>
<feature type="domain" description="Zn(2)-C6 fungal-type" evidence="7">
    <location>
        <begin position="45"/>
        <end position="74"/>
    </location>
</feature>
<dbReference type="SMART" id="SM00066">
    <property type="entry name" value="GAL4"/>
    <property type="match status" value="1"/>
</dbReference>
<dbReference type="PROSITE" id="PS00463">
    <property type="entry name" value="ZN2_CY6_FUNGAL_1"/>
    <property type="match status" value="1"/>
</dbReference>
<keyword evidence="1" id="KW-0479">Metal-binding</keyword>
<dbReference type="GO" id="GO:0005634">
    <property type="term" value="C:nucleus"/>
    <property type="evidence" value="ECO:0007669"/>
    <property type="project" value="TreeGrafter"/>
</dbReference>
<evidence type="ECO:0000256" key="5">
    <source>
        <dbReference type="ARBA" id="ARBA00023242"/>
    </source>
</evidence>
<dbReference type="InterPro" id="IPR007219">
    <property type="entry name" value="XnlR_reg_dom"/>
</dbReference>
<organism evidence="8 9">
    <name type="scientific">Endocarpon pusillum</name>
    <dbReference type="NCBI Taxonomy" id="364733"/>
    <lineage>
        <taxon>Eukaryota</taxon>
        <taxon>Fungi</taxon>
        <taxon>Dikarya</taxon>
        <taxon>Ascomycota</taxon>
        <taxon>Pezizomycotina</taxon>
        <taxon>Eurotiomycetes</taxon>
        <taxon>Chaetothyriomycetidae</taxon>
        <taxon>Verrucariales</taxon>
        <taxon>Verrucariaceae</taxon>
        <taxon>Endocarpon</taxon>
    </lineage>
</organism>
<gene>
    <name evidence="8" type="ORF">GJ744_007415</name>
</gene>
<sequence length="744" mass="82273">MNGTVYDDDDDNRSSVAQNQASKRKGEDSSGSHTRAKRNRYISIACNECKRRKIKCNGNQPCQRCGNLSLECIYAPNCCSTSLKDSAEFQDMRMHIASLQQQVDTLFANLNSLRQHPNTFNCSHETTYATSENQVLATSGQPSSISSPHRQRKSVPQFHGPTSSAYGFDVANSTLQTMGITQESAIDEAGMLDDRTATASPLGLVSPHTSRDPLWSISRKEAIRLCRVYEEEIGIMYPIFDIEALIEHVNRLWTFLEAALRSGIGNMPGADTIDDDETNLLKMILAAALVVEGNGQSDLALKIFDSLKPALTAKFWGPTDTKGLSLLCVAAMYYFNRGDEGQAWRLIGVAARSCIEMGLHRRESLLKSFNNEAEYLSATKLFWIVYALDRRWSFGMGMPFALQDADIDPSLPEPDGSSPYLQQITIYNHIASKIWYYNISHETGPNARGDDVGFLDYQVLQWYKDIPESLQFNRSEIASEDAIPNRGRRRLRLLLYLRANQARISIYRPILNSATSIIENLRNARTVVDVAKDTILVLTQINQTTDIYRTQQVCYNYFLVQSLAVIFLAVAHAPAEFAGGTRDEFYAALDLVKGFSTKSYISKKLWQTIRGLREVGEKIGLLARNGHPASDQEGKVADAHSNAAVAMAGLAGHPMEELAMLNSGLRNTASELGASPLDGQQLTNELTNLFELAGGYPNFMGSSANGDMLNGYAGTTSESQAGAEGMSNVFGNEQEFSRIMGELF</sequence>
<dbReference type="PANTHER" id="PTHR47424">
    <property type="entry name" value="REGULATORY PROTEIN GAL4"/>
    <property type="match status" value="1"/>
</dbReference>
<dbReference type="CDD" id="cd12148">
    <property type="entry name" value="fungal_TF_MHR"/>
    <property type="match status" value="1"/>
</dbReference>
<dbReference type="SMART" id="SM00906">
    <property type="entry name" value="Fungal_trans"/>
    <property type="match status" value="1"/>
</dbReference>
<proteinExistence type="predicted"/>
<reference evidence="8" key="1">
    <citation type="submission" date="2020-02" db="EMBL/GenBank/DDBJ databases">
        <authorList>
            <person name="Palmer J.M."/>
        </authorList>
    </citation>
    <scope>NUCLEOTIDE SEQUENCE</scope>
    <source>
        <strain evidence="8">EPUS1.4</strain>
        <tissue evidence="8">Thallus</tissue>
    </source>
</reference>
<feature type="compositionally biased region" description="Acidic residues" evidence="6">
    <location>
        <begin position="1"/>
        <end position="11"/>
    </location>
</feature>
<evidence type="ECO:0000313" key="8">
    <source>
        <dbReference type="EMBL" id="KAF7509904.1"/>
    </source>
</evidence>
<keyword evidence="9" id="KW-1185">Reference proteome</keyword>
<dbReference type="PROSITE" id="PS50048">
    <property type="entry name" value="ZN2_CY6_FUNGAL_2"/>
    <property type="match status" value="1"/>
</dbReference>
<evidence type="ECO:0000256" key="1">
    <source>
        <dbReference type="ARBA" id="ARBA00022723"/>
    </source>
</evidence>
<evidence type="ECO:0000256" key="2">
    <source>
        <dbReference type="ARBA" id="ARBA00023015"/>
    </source>
</evidence>
<keyword evidence="3" id="KW-0238">DNA-binding</keyword>
<feature type="compositionally biased region" description="Polar residues" evidence="6">
    <location>
        <begin position="136"/>
        <end position="148"/>
    </location>
</feature>
<dbReference type="InterPro" id="IPR036864">
    <property type="entry name" value="Zn2-C6_fun-type_DNA-bd_sf"/>
</dbReference>
<accession>A0A8H7E481</accession>
<dbReference type="Proteomes" id="UP000606974">
    <property type="component" value="Unassembled WGS sequence"/>
</dbReference>
<protein>
    <recommendedName>
        <fullName evidence="7">Zn(2)-C6 fungal-type domain-containing protein</fullName>
    </recommendedName>
</protein>
<dbReference type="GO" id="GO:0000981">
    <property type="term" value="F:DNA-binding transcription factor activity, RNA polymerase II-specific"/>
    <property type="evidence" value="ECO:0007669"/>
    <property type="project" value="InterPro"/>
</dbReference>
<keyword evidence="2" id="KW-0805">Transcription regulation</keyword>
<dbReference type="AlphaFoldDB" id="A0A8H7E481"/>
<comment type="caution">
    <text evidence="8">The sequence shown here is derived from an EMBL/GenBank/DDBJ whole genome shotgun (WGS) entry which is preliminary data.</text>
</comment>
<evidence type="ECO:0000259" key="7">
    <source>
        <dbReference type="PROSITE" id="PS50048"/>
    </source>
</evidence>
<evidence type="ECO:0000313" key="9">
    <source>
        <dbReference type="Proteomes" id="UP000606974"/>
    </source>
</evidence>
<dbReference type="GO" id="GO:0000978">
    <property type="term" value="F:RNA polymerase II cis-regulatory region sequence-specific DNA binding"/>
    <property type="evidence" value="ECO:0007669"/>
    <property type="project" value="TreeGrafter"/>
</dbReference>
<dbReference type="SUPFAM" id="SSF57701">
    <property type="entry name" value="Zn2/Cys6 DNA-binding domain"/>
    <property type="match status" value="1"/>
</dbReference>
<dbReference type="GO" id="GO:0000435">
    <property type="term" value="P:positive regulation of transcription from RNA polymerase II promoter by galactose"/>
    <property type="evidence" value="ECO:0007669"/>
    <property type="project" value="TreeGrafter"/>
</dbReference>
<evidence type="ECO:0000256" key="3">
    <source>
        <dbReference type="ARBA" id="ARBA00023125"/>
    </source>
</evidence>
<dbReference type="InterPro" id="IPR051127">
    <property type="entry name" value="Fungal_SecMet_Regulators"/>
</dbReference>
<dbReference type="Pfam" id="PF00172">
    <property type="entry name" value="Zn_clus"/>
    <property type="match status" value="1"/>
</dbReference>